<evidence type="ECO:0000313" key="3">
    <source>
        <dbReference type="Proteomes" id="UP001652504"/>
    </source>
</evidence>
<dbReference type="SUPFAM" id="SSF48452">
    <property type="entry name" value="TPR-like"/>
    <property type="match status" value="1"/>
</dbReference>
<dbReference type="InterPro" id="IPR011990">
    <property type="entry name" value="TPR-like_helical_dom_sf"/>
</dbReference>
<keyword evidence="3" id="KW-1185">Reference proteome</keyword>
<sequence>MKNLAYQIGISFLMVIAGAETAFANCSTDVQLLNDKLYKENYSYEAAVEYWRGTSESCKSTGVYYQKLGALYNLNKQRSKAVQTYHEGLALDDDAKPDLMVGIANVYFQAAAAGEAYEENVKQAASEFAKVVRAYPEDAYVLMQYANFLYFIERYDLAFNYAVKSNNIREDYYSLRLIAIIFGEHKNDSENAITTAYRALGMRNNFNTDLELEVVLAHAYMDKGDAEFAAKILQSLKDRRPSIVTEKKFIDALERLRPLYQSSKN</sequence>
<organism evidence="2 3">
    <name type="scientific">Fluctibacter corallii</name>
    <dbReference type="NCBI Taxonomy" id="2984329"/>
    <lineage>
        <taxon>Bacteria</taxon>
        <taxon>Pseudomonadati</taxon>
        <taxon>Pseudomonadota</taxon>
        <taxon>Gammaproteobacteria</taxon>
        <taxon>Alteromonadales</taxon>
        <taxon>Alteromonadaceae</taxon>
        <taxon>Fluctibacter</taxon>
    </lineage>
</organism>
<dbReference type="EMBL" id="JAOWKX010000005">
    <property type="protein sequence ID" value="MCV2885335.1"/>
    <property type="molecule type" value="Genomic_DNA"/>
</dbReference>
<evidence type="ECO:0000313" key="2">
    <source>
        <dbReference type="EMBL" id="MCV2885335.1"/>
    </source>
</evidence>
<comment type="caution">
    <text evidence="2">The sequence shown here is derived from an EMBL/GenBank/DDBJ whole genome shotgun (WGS) entry which is preliminary data.</text>
</comment>
<dbReference type="RefSeq" id="WP_263712618.1">
    <property type="nucleotide sequence ID" value="NZ_JAOWKX010000005.1"/>
</dbReference>
<name>A0ABT3A9Q8_9ALTE</name>
<evidence type="ECO:0008006" key="4">
    <source>
        <dbReference type="Google" id="ProtNLM"/>
    </source>
</evidence>
<evidence type="ECO:0000256" key="1">
    <source>
        <dbReference type="SAM" id="SignalP"/>
    </source>
</evidence>
<dbReference type="Gene3D" id="1.25.40.10">
    <property type="entry name" value="Tetratricopeptide repeat domain"/>
    <property type="match status" value="2"/>
</dbReference>
<accession>A0ABT3A9Q8</accession>
<feature type="chain" id="PRO_5046781717" description="Tetratricopeptide repeat protein" evidence="1">
    <location>
        <begin position="25"/>
        <end position="265"/>
    </location>
</feature>
<keyword evidence="1" id="KW-0732">Signal</keyword>
<feature type="signal peptide" evidence="1">
    <location>
        <begin position="1"/>
        <end position="24"/>
    </location>
</feature>
<proteinExistence type="predicted"/>
<gene>
    <name evidence="2" type="ORF">OE749_11585</name>
</gene>
<reference evidence="2 3" key="1">
    <citation type="submission" date="2022-10" db="EMBL/GenBank/DDBJ databases">
        <title>Aestuariibacter sp. AA17 isolated from Montipora capitata coral fragment.</title>
        <authorList>
            <person name="Emsley S.A."/>
            <person name="Pfannmuller K.M."/>
            <person name="Loughran R.M."/>
            <person name="Shlafstein M."/>
            <person name="Papke E."/>
            <person name="Saw J.H."/>
            <person name="Ushijima B."/>
            <person name="Videau P."/>
        </authorList>
    </citation>
    <scope>NUCLEOTIDE SEQUENCE [LARGE SCALE GENOMIC DNA]</scope>
    <source>
        <strain evidence="2 3">AA17</strain>
    </source>
</reference>
<protein>
    <recommendedName>
        <fullName evidence="4">Tetratricopeptide repeat protein</fullName>
    </recommendedName>
</protein>
<dbReference type="Proteomes" id="UP001652504">
    <property type="component" value="Unassembled WGS sequence"/>
</dbReference>